<gene>
    <name evidence="1" type="ORF">ACFO3I_03110</name>
</gene>
<keyword evidence="2" id="KW-1185">Reference proteome</keyword>
<protein>
    <submittedName>
        <fullName evidence="1">McrC family protein</fullName>
    </submittedName>
</protein>
<dbReference type="Proteomes" id="UP001595962">
    <property type="component" value="Unassembled WGS sequence"/>
</dbReference>
<reference evidence="2" key="1">
    <citation type="journal article" date="2019" name="Int. J. Syst. Evol. Microbiol.">
        <title>The Global Catalogue of Microorganisms (GCM) 10K type strain sequencing project: providing services to taxonomists for standard genome sequencing and annotation.</title>
        <authorList>
            <consortium name="The Broad Institute Genomics Platform"/>
            <consortium name="The Broad Institute Genome Sequencing Center for Infectious Disease"/>
            <person name="Wu L."/>
            <person name="Ma J."/>
        </authorList>
    </citation>
    <scope>NUCLEOTIDE SEQUENCE [LARGE SCALE GENOMIC DNA]</scope>
    <source>
        <strain evidence="2">DT28</strain>
    </source>
</reference>
<dbReference type="EMBL" id="JBHSGB010000003">
    <property type="protein sequence ID" value="MFC4654011.1"/>
    <property type="molecule type" value="Genomic_DNA"/>
</dbReference>
<sequence length="443" mass="51424">MSKAVVVREYARLTFAELAENTLDRAQITASAFRWLVELGQQFRANGLVLLELDNQQWLRLDNFVGVLESPCGQVIEILPKHRSATNCIDSARRLLCKLICNALDIKSRDSSHASIERFDTALPEWLMRQFLQELDFLFKRGLRFEYQRIEEQQRFLRGRLDVQKQLRQAPGREHLFHIQHDVFSADRPENRLLKTALLKICVTTQDSENWRLAHELQSLLHDLPDSTDITDDFQRWQDSRLMAHYQAIKPWCEFVLNQHVPIAVQGDWRGLSLLFPMEKLFESYVAVELSRALANLPGRGNELRPQLASHYLCSHLQNEIFRLEPDLSLRLASSNQAYQRWILDTKWKLLYLDSRDKNYGMSQQDFYQMFAYGHKYLNGQGTLVLIYPAWDKFPANAEPLHFSFSSDLQLLALPYDLEDENAAKNLISSLQQGIKQASTAAA</sequence>
<dbReference type="RefSeq" id="WP_377331667.1">
    <property type="nucleotide sequence ID" value="NZ_JBHSGB010000003.1"/>
</dbReference>
<proteinExistence type="predicted"/>
<dbReference type="PANTHER" id="PTHR38733:SF1">
    <property type="entry name" value="TYPE IV METHYL-DIRECTED RESTRICTION ENZYME ECOKMCRBC"/>
    <property type="match status" value="1"/>
</dbReference>
<organism evidence="1 2">
    <name type="scientific">Rheinheimera marina</name>
    <dbReference type="NCBI Taxonomy" id="1774958"/>
    <lineage>
        <taxon>Bacteria</taxon>
        <taxon>Pseudomonadati</taxon>
        <taxon>Pseudomonadota</taxon>
        <taxon>Gammaproteobacteria</taxon>
        <taxon>Chromatiales</taxon>
        <taxon>Chromatiaceae</taxon>
        <taxon>Rheinheimera</taxon>
    </lineage>
</organism>
<dbReference type="Pfam" id="PF10117">
    <property type="entry name" value="McrBC"/>
    <property type="match status" value="1"/>
</dbReference>
<dbReference type="PANTHER" id="PTHR38733">
    <property type="entry name" value="PROTEIN MCRC"/>
    <property type="match status" value="1"/>
</dbReference>
<accession>A0ABV9JHP1</accession>
<dbReference type="InterPro" id="IPR019292">
    <property type="entry name" value="McrC"/>
</dbReference>
<evidence type="ECO:0000313" key="2">
    <source>
        <dbReference type="Proteomes" id="UP001595962"/>
    </source>
</evidence>
<evidence type="ECO:0000313" key="1">
    <source>
        <dbReference type="EMBL" id="MFC4654011.1"/>
    </source>
</evidence>
<comment type="caution">
    <text evidence="1">The sequence shown here is derived from an EMBL/GenBank/DDBJ whole genome shotgun (WGS) entry which is preliminary data.</text>
</comment>
<name>A0ABV9JHP1_9GAMM</name>